<evidence type="ECO:0000313" key="3">
    <source>
        <dbReference type="Proteomes" id="UP000813462"/>
    </source>
</evidence>
<dbReference type="Proteomes" id="UP000813462">
    <property type="component" value="Unassembled WGS sequence"/>
</dbReference>
<reference evidence="2" key="1">
    <citation type="journal article" date="2021" name="Front. Plant Sci.">
        <title>Chromosome-Scale Genome Assembly for Chinese Sour Jujube and Insights Into Its Genome Evolution and Domestication Signature.</title>
        <authorList>
            <person name="Shen L.-Y."/>
            <person name="Luo H."/>
            <person name="Wang X.-L."/>
            <person name="Wang X.-M."/>
            <person name="Qiu X.-J."/>
            <person name="Liu H."/>
            <person name="Zhou S.-S."/>
            <person name="Jia K.-H."/>
            <person name="Nie S."/>
            <person name="Bao Y.-T."/>
            <person name="Zhang R.-G."/>
            <person name="Yun Q.-Z."/>
            <person name="Chai Y.-H."/>
            <person name="Lu J.-Y."/>
            <person name="Li Y."/>
            <person name="Zhao S.-W."/>
            <person name="Mao J.-F."/>
            <person name="Jia S.-G."/>
            <person name="Mao Y.-M."/>
        </authorList>
    </citation>
    <scope>NUCLEOTIDE SEQUENCE</scope>
    <source>
        <strain evidence="2">AT0</strain>
        <tissue evidence="2">Leaf</tissue>
    </source>
</reference>
<comment type="caution">
    <text evidence="2">The sequence shown here is derived from an EMBL/GenBank/DDBJ whole genome shotgun (WGS) entry which is preliminary data.</text>
</comment>
<evidence type="ECO:0000313" key="2">
    <source>
        <dbReference type="EMBL" id="KAH7546360.1"/>
    </source>
</evidence>
<organism evidence="2 3">
    <name type="scientific">Ziziphus jujuba var. spinosa</name>
    <dbReference type="NCBI Taxonomy" id="714518"/>
    <lineage>
        <taxon>Eukaryota</taxon>
        <taxon>Viridiplantae</taxon>
        <taxon>Streptophyta</taxon>
        <taxon>Embryophyta</taxon>
        <taxon>Tracheophyta</taxon>
        <taxon>Spermatophyta</taxon>
        <taxon>Magnoliopsida</taxon>
        <taxon>eudicotyledons</taxon>
        <taxon>Gunneridae</taxon>
        <taxon>Pentapetalae</taxon>
        <taxon>rosids</taxon>
        <taxon>fabids</taxon>
        <taxon>Rosales</taxon>
        <taxon>Rhamnaceae</taxon>
        <taxon>Paliureae</taxon>
        <taxon>Ziziphus</taxon>
    </lineage>
</organism>
<feature type="domain" description="DUF4283" evidence="1">
    <location>
        <begin position="39"/>
        <end position="99"/>
    </location>
</feature>
<dbReference type="InterPro" id="IPR025558">
    <property type="entry name" value="DUF4283"/>
</dbReference>
<sequence>MEASLDDMESLINKTRMLQCVLEDVELTPDSTNAKKVADLSVVGKIISNRTFGKNAVAAILQKAWNVSKPFQVNVLHSKTFLFEFKQEEDRKTVLQRGP</sequence>
<name>A0A978W326_ZIZJJ</name>
<dbReference type="Pfam" id="PF14111">
    <property type="entry name" value="DUF4283"/>
    <property type="match status" value="1"/>
</dbReference>
<evidence type="ECO:0000259" key="1">
    <source>
        <dbReference type="Pfam" id="PF14111"/>
    </source>
</evidence>
<accession>A0A978W326</accession>
<proteinExistence type="predicted"/>
<dbReference type="AlphaFoldDB" id="A0A978W326"/>
<dbReference type="EMBL" id="JAEACU010000001">
    <property type="protein sequence ID" value="KAH7546360.1"/>
    <property type="molecule type" value="Genomic_DNA"/>
</dbReference>
<gene>
    <name evidence="2" type="ORF">FEM48_Zijuj01G0192400</name>
</gene>
<protein>
    <recommendedName>
        <fullName evidence="1">DUF4283 domain-containing protein</fullName>
    </recommendedName>
</protein>